<protein>
    <submittedName>
        <fullName evidence="2">Uncharacterized protein</fullName>
    </submittedName>
</protein>
<dbReference type="Proteomes" id="UP000765509">
    <property type="component" value="Unassembled WGS sequence"/>
</dbReference>
<organism evidence="2 3">
    <name type="scientific">Austropuccinia psidii MF-1</name>
    <dbReference type="NCBI Taxonomy" id="1389203"/>
    <lineage>
        <taxon>Eukaryota</taxon>
        <taxon>Fungi</taxon>
        <taxon>Dikarya</taxon>
        <taxon>Basidiomycota</taxon>
        <taxon>Pucciniomycotina</taxon>
        <taxon>Pucciniomycetes</taxon>
        <taxon>Pucciniales</taxon>
        <taxon>Sphaerophragmiaceae</taxon>
        <taxon>Austropuccinia</taxon>
    </lineage>
</organism>
<reference evidence="2" key="1">
    <citation type="submission" date="2021-03" db="EMBL/GenBank/DDBJ databases">
        <title>Draft genome sequence of rust myrtle Austropuccinia psidii MF-1, a brazilian biotype.</title>
        <authorList>
            <person name="Quecine M.C."/>
            <person name="Pachon D.M.R."/>
            <person name="Bonatelli M.L."/>
            <person name="Correr F.H."/>
            <person name="Franceschini L.M."/>
            <person name="Leite T.F."/>
            <person name="Margarido G.R.A."/>
            <person name="Almeida C.A."/>
            <person name="Ferrarezi J.A."/>
            <person name="Labate C.A."/>
        </authorList>
    </citation>
    <scope>NUCLEOTIDE SEQUENCE</scope>
    <source>
        <strain evidence="2">MF-1</strain>
    </source>
</reference>
<feature type="compositionally biased region" description="Polar residues" evidence="1">
    <location>
        <begin position="103"/>
        <end position="115"/>
    </location>
</feature>
<evidence type="ECO:0000313" key="2">
    <source>
        <dbReference type="EMBL" id="MBW0545872.1"/>
    </source>
</evidence>
<sequence length="149" mass="16786">MITIDVMHTFLLGLLRDYSLNYLKIQNSGETLSLKGRTTKRNINTSTFGTSASNSSKLKRKDTETIENPGTSKKYKLKLREPSNNSEFESLYSATERIKEWQESQIQISGPSPKSQVVHKPSSKCYPRNPKGSSLLSSPHPPSISQLRR</sequence>
<feature type="compositionally biased region" description="Low complexity" evidence="1">
    <location>
        <begin position="133"/>
        <end position="149"/>
    </location>
</feature>
<dbReference type="AlphaFoldDB" id="A0A9Q3FWC2"/>
<keyword evidence="3" id="KW-1185">Reference proteome</keyword>
<accession>A0A9Q3FWC2</accession>
<gene>
    <name evidence="2" type="ORF">O181_085587</name>
</gene>
<proteinExistence type="predicted"/>
<comment type="caution">
    <text evidence="2">The sequence shown here is derived from an EMBL/GenBank/DDBJ whole genome shotgun (WGS) entry which is preliminary data.</text>
</comment>
<dbReference type="EMBL" id="AVOT02050832">
    <property type="protein sequence ID" value="MBW0545872.1"/>
    <property type="molecule type" value="Genomic_DNA"/>
</dbReference>
<evidence type="ECO:0000313" key="3">
    <source>
        <dbReference type="Proteomes" id="UP000765509"/>
    </source>
</evidence>
<feature type="region of interest" description="Disordered" evidence="1">
    <location>
        <begin position="44"/>
        <end position="81"/>
    </location>
</feature>
<name>A0A9Q3FWC2_9BASI</name>
<evidence type="ECO:0000256" key="1">
    <source>
        <dbReference type="SAM" id="MobiDB-lite"/>
    </source>
</evidence>
<feature type="region of interest" description="Disordered" evidence="1">
    <location>
        <begin position="103"/>
        <end position="149"/>
    </location>
</feature>
<feature type="compositionally biased region" description="Polar residues" evidence="1">
    <location>
        <begin position="44"/>
        <end position="56"/>
    </location>
</feature>